<evidence type="ECO:0000256" key="3">
    <source>
        <dbReference type="ARBA" id="ARBA00023163"/>
    </source>
</evidence>
<dbReference type="PROSITE" id="PS01124">
    <property type="entry name" value="HTH_ARAC_FAMILY_2"/>
    <property type="match status" value="1"/>
</dbReference>
<dbReference type="InterPro" id="IPR037923">
    <property type="entry name" value="HTH-like"/>
</dbReference>
<dbReference type="InterPro" id="IPR009057">
    <property type="entry name" value="Homeodomain-like_sf"/>
</dbReference>
<dbReference type="GO" id="GO:0003700">
    <property type="term" value="F:DNA-binding transcription factor activity"/>
    <property type="evidence" value="ECO:0007669"/>
    <property type="project" value="InterPro"/>
</dbReference>
<proteinExistence type="predicted"/>
<dbReference type="Gene3D" id="1.10.10.60">
    <property type="entry name" value="Homeodomain-like"/>
    <property type="match status" value="1"/>
</dbReference>
<dbReference type="GO" id="GO:0043565">
    <property type="term" value="F:sequence-specific DNA binding"/>
    <property type="evidence" value="ECO:0007669"/>
    <property type="project" value="InterPro"/>
</dbReference>
<dbReference type="RefSeq" id="WP_076382623.1">
    <property type="nucleotide sequence ID" value="NZ_AP017422.1"/>
</dbReference>
<accession>A0A173MCB5</accession>
<dbReference type="EMBL" id="FTOR01000015">
    <property type="protein sequence ID" value="SIT34230.1"/>
    <property type="molecule type" value="Genomic_DNA"/>
</dbReference>
<feature type="domain" description="HTH araC/xylS-type" evidence="4">
    <location>
        <begin position="200"/>
        <end position="298"/>
    </location>
</feature>
<dbReference type="PANTHER" id="PTHR43280:SF32">
    <property type="entry name" value="TRANSCRIPTIONAL REGULATORY PROTEIN"/>
    <property type="match status" value="1"/>
</dbReference>
<dbReference type="InterPro" id="IPR018060">
    <property type="entry name" value="HTH_AraC"/>
</dbReference>
<gene>
    <name evidence="5" type="ORF">SAMN05421788_11556</name>
</gene>
<evidence type="ECO:0000259" key="4">
    <source>
        <dbReference type="PROSITE" id="PS01124"/>
    </source>
</evidence>
<dbReference type="KEGG" id="fln:FLA_1108"/>
<keyword evidence="3" id="KW-0804">Transcription</keyword>
<dbReference type="SUPFAM" id="SSF51215">
    <property type="entry name" value="Regulatory protein AraC"/>
    <property type="match status" value="1"/>
</dbReference>
<keyword evidence="1" id="KW-0805">Transcription regulation</keyword>
<dbReference type="STRING" id="477680.SAMN05421788_11556"/>
<organism evidence="5 6">
    <name type="scientific">Filimonas lacunae</name>
    <dbReference type="NCBI Taxonomy" id="477680"/>
    <lineage>
        <taxon>Bacteria</taxon>
        <taxon>Pseudomonadati</taxon>
        <taxon>Bacteroidota</taxon>
        <taxon>Chitinophagia</taxon>
        <taxon>Chitinophagales</taxon>
        <taxon>Chitinophagaceae</taxon>
        <taxon>Filimonas</taxon>
    </lineage>
</organism>
<evidence type="ECO:0000256" key="1">
    <source>
        <dbReference type="ARBA" id="ARBA00023015"/>
    </source>
</evidence>
<dbReference type="Proteomes" id="UP000186917">
    <property type="component" value="Unassembled WGS sequence"/>
</dbReference>
<keyword evidence="6" id="KW-1185">Reference proteome</keyword>
<evidence type="ECO:0000313" key="5">
    <source>
        <dbReference type="EMBL" id="SIT34230.1"/>
    </source>
</evidence>
<dbReference type="Pfam" id="PF12833">
    <property type="entry name" value="HTH_18"/>
    <property type="match status" value="1"/>
</dbReference>
<dbReference type="PANTHER" id="PTHR43280">
    <property type="entry name" value="ARAC-FAMILY TRANSCRIPTIONAL REGULATOR"/>
    <property type="match status" value="1"/>
</dbReference>
<protein>
    <submittedName>
        <fullName evidence="5">AraC-type DNA-binding protein</fullName>
    </submittedName>
</protein>
<dbReference type="AlphaFoldDB" id="A0A173MCB5"/>
<keyword evidence="2 5" id="KW-0238">DNA-binding</keyword>
<dbReference type="SUPFAM" id="SSF46689">
    <property type="entry name" value="Homeodomain-like"/>
    <property type="match status" value="1"/>
</dbReference>
<sequence length="300" mass="34285">MYSHTANASLPNISSTATIVDTAPPGHLHQHFEIRKLETAADAAYKLVEKQLLQHFELVWCLEGEGMVYADGKTGHLNAQQLYVLVPGQQRHYQLQLVEKGYYIRFSPDFLYLANSGADMESIWRKAQFSRCLVNMQVKGEMLRLLEMVIASIRKELQHDLQLRTEITSGLVNLMLIYITRQLHEAVAEVVVTREAALVQQFLAMAREHFLTRKKVADYAAELNVTPNYLNTAVKNITGLTASYQIQLLIINEAKRQLIYANRSMKEISYYLGFDNVAHFSKYFKSKTGVNFTCFKKELA</sequence>
<dbReference type="SMART" id="SM00342">
    <property type="entry name" value="HTH_ARAC"/>
    <property type="match status" value="1"/>
</dbReference>
<evidence type="ECO:0000256" key="2">
    <source>
        <dbReference type="ARBA" id="ARBA00023125"/>
    </source>
</evidence>
<name>A0A173MCB5_9BACT</name>
<reference evidence="6" key="1">
    <citation type="submission" date="2017-01" db="EMBL/GenBank/DDBJ databases">
        <authorList>
            <person name="Varghese N."/>
            <person name="Submissions S."/>
        </authorList>
    </citation>
    <scope>NUCLEOTIDE SEQUENCE [LARGE SCALE GENOMIC DNA]</scope>
    <source>
        <strain evidence="6">DSM 21054</strain>
    </source>
</reference>
<dbReference type="OrthoDB" id="9793451at2"/>
<evidence type="ECO:0000313" key="6">
    <source>
        <dbReference type="Proteomes" id="UP000186917"/>
    </source>
</evidence>